<dbReference type="InterPro" id="IPR027417">
    <property type="entry name" value="P-loop_NTPase"/>
</dbReference>
<protein>
    <recommendedName>
        <fullName evidence="2">Dynamin N-terminal domain-containing protein</fullName>
    </recommendedName>
</protein>
<dbReference type="Gene3D" id="3.40.50.300">
    <property type="entry name" value="P-loop containing nucleotide triphosphate hydrolases"/>
    <property type="match status" value="1"/>
</dbReference>
<dbReference type="InterPro" id="IPR051943">
    <property type="entry name" value="TRAFAC_Dynamin-like_GTPase"/>
</dbReference>
<reference evidence="3 4" key="1">
    <citation type="journal article" date="2021" name="Sci. Rep.">
        <title>The genome of the diatom Chaetoceros tenuissimus carries an ancient integrated fragment of an extant virus.</title>
        <authorList>
            <person name="Hongo Y."/>
            <person name="Kimura K."/>
            <person name="Takaki Y."/>
            <person name="Yoshida Y."/>
            <person name="Baba S."/>
            <person name="Kobayashi G."/>
            <person name="Nagasaki K."/>
            <person name="Hano T."/>
            <person name="Tomaru Y."/>
        </authorList>
    </citation>
    <scope>NUCLEOTIDE SEQUENCE [LARGE SCALE GENOMIC DNA]</scope>
    <source>
        <strain evidence="3 4">NIES-3715</strain>
    </source>
</reference>
<evidence type="ECO:0000256" key="1">
    <source>
        <dbReference type="SAM" id="MobiDB-lite"/>
    </source>
</evidence>
<keyword evidence="4" id="KW-1185">Reference proteome</keyword>
<dbReference type="Pfam" id="PF00350">
    <property type="entry name" value="Dynamin_N"/>
    <property type="match status" value="1"/>
</dbReference>
<dbReference type="AlphaFoldDB" id="A0AAD3CQ03"/>
<proteinExistence type="predicted"/>
<dbReference type="Proteomes" id="UP001054902">
    <property type="component" value="Unassembled WGS sequence"/>
</dbReference>
<feature type="compositionally biased region" description="Low complexity" evidence="1">
    <location>
        <begin position="71"/>
        <end position="86"/>
    </location>
</feature>
<comment type="caution">
    <text evidence="3">The sequence shown here is derived from an EMBL/GenBank/DDBJ whole genome shotgun (WGS) entry which is preliminary data.</text>
</comment>
<dbReference type="InterPro" id="IPR045063">
    <property type="entry name" value="Dynamin_N"/>
</dbReference>
<evidence type="ECO:0000313" key="4">
    <source>
        <dbReference type="Proteomes" id="UP001054902"/>
    </source>
</evidence>
<feature type="region of interest" description="Disordered" evidence="1">
    <location>
        <begin position="71"/>
        <end position="95"/>
    </location>
</feature>
<evidence type="ECO:0000313" key="3">
    <source>
        <dbReference type="EMBL" id="GFH50037.1"/>
    </source>
</evidence>
<accession>A0AAD3CQ03</accession>
<sequence>MMKLRAAGSRLSHVSSVSMSDGLVLKQRRAGILSSRQGFQSSLFQTKEIHSSYCSQPVRFLSTNNSWNWSQSNKSNESTSSHTSTNDDNETISSSVQTQIMDKCSQLHASIMPLNTQLHGPLAKNSDKGTSLPFVFLVGNHSSGKSSFINYVLGRNVQTAGVAPTDDTFTVVAPGPEDTDQDGPALIGDPDMGFSALRQFGPTLIHHTQLKVRSGTNTDSFMMIDSPGMIDSPTNQSGFTGDESSMDRGYDFQGVVRWFAEKADVVLLFFDPDKPGTTGETLKVLLHSLGGMDHKLLIVLNKADQFKKIHDFARAYGSLCWNLSKVIPRKDLPRIYTMCLPNKTEGVENGSISSGLSDLHQTRDDVVAEVMKAPKRRVDNVVTHLNDSVHLLLMHAEICQDVQKRYSKLLWDNRIQELGSLTAGVGLSILGIYAQLPMEFTGAAGAVTVFGVGAMKWFNGSKLNEAEKNLLSMEELSASFQRTHSREISEADEFTASVWQRIRENLQIALKREGLGSFPTVSDSELNNLRNILEHDIPKLRRMASPTHFGNK</sequence>
<dbReference type="PANTHER" id="PTHR43681">
    <property type="entry name" value="TRANSMEMBRANE GTPASE FZO"/>
    <property type="match status" value="1"/>
</dbReference>
<organism evidence="3 4">
    <name type="scientific">Chaetoceros tenuissimus</name>
    <dbReference type="NCBI Taxonomy" id="426638"/>
    <lineage>
        <taxon>Eukaryota</taxon>
        <taxon>Sar</taxon>
        <taxon>Stramenopiles</taxon>
        <taxon>Ochrophyta</taxon>
        <taxon>Bacillariophyta</taxon>
        <taxon>Coscinodiscophyceae</taxon>
        <taxon>Chaetocerotophycidae</taxon>
        <taxon>Chaetocerotales</taxon>
        <taxon>Chaetocerotaceae</taxon>
        <taxon>Chaetoceros</taxon>
    </lineage>
</organism>
<dbReference type="SUPFAM" id="SSF52540">
    <property type="entry name" value="P-loop containing nucleoside triphosphate hydrolases"/>
    <property type="match status" value="1"/>
</dbReference>
<dbReference type="EMBL" id="BLLK01000038">
    <property type="protein sequence ID" value="GFH50037.1"/>
    <property type="molecule type" value="Genomic_DNA"/>
</dbReference>
<feature type="domain" description="Dynamin N-terminal" evidence="2">
    <location>
        <begin position="135"/>
        <end position="302"/>
    </location>
</feature>
<gene>
    <name evidence="3" type="ORF">CTEN210_06513</name>
</gene>
<name>A0AAD3CQ03_9STRA</name>
<evidence type="ECO:0000259" key="2">
    <source>
        <dbReference type="Pfam" id="PF00350"/>
    </source>
</evidence>
<dbReference type="PANTHER" id="PTHR43681:SF1">
    <property type="entry name" value="SARCALUMENIN"/>
    <property type="match status" value="1"/>
</dbReference>